<feature type="compositionally biased region" description="Low complexity" evidence="15">
    <location>
        <begin position="490"/>
        <end position="500"/>
    </location>
</feature>
<dbReference type="PANTHER" id="PTHR23167">
    <property type="entry name" value="CALPONIN HOMOLOGY DOMAIN-CONTAINING PROTEIN DDB_G0272472-RELATED"/>
    <property type="match status" value="1"/>
</dbReference>
<dbReference type="EMBL" id="JAGTTL010000023">
    <property type="protein sequence ID" value="KAK6304273.1"/>
    <property type="molecule type" value="Genomic_DNA"/>
</dbReference>
<gene>
    <name evidence="17" type="ORF">J4Q44_G00248590</name>
</gene>
<dbReference type="GO" id="GO:0005737">
    <property type="term" value="C:cytoplasm"/>
    <property type="evidence" value="ECO:0007669"/>
    <property type="project" value="UniProtKB-UniRule"/>
</dbReference>
<evidence type="ECO:0000256" key="2">
    <source>
        <dbReference type="ARBA" id="ARBA00009452"/>
    </source>
</evidence>
<dbReference type="SUPFAM" id="SSF47576">
    <property type="entry name" value="Calponin-homology domain, CH-domain"/>
    <property type="match status" value="1"/>
</dbReference>
<dbReference type="InterPro" id="IPR050540">
    <property type="entry name" value="F-actin_Monoox_Mical"/>
</dbReference>
<keyword evidence="8 13" id="KW-0965">Cell junction</keyword>
<evidence type="ECO:0000256" key="4">
    <source>
        <dbReference type="ARBA" id="ARBA00015657"/>
    </source>
</evidence>
<proteinExistence type="inferred from homology"/>
<dbReference type="GO" id="GO:0005921">
    <property type="term" value="C:gap junction"/>
    <property type="evidence" value="ECO:0007669"/>
    <property type="project" value="UniProtKB-SubCell"/>
</dbReference>
<feature type="compositionally biased region" description="Pro residues" evidence="15">
    <location>
        <begin position="115"/>
        <end position="129"/>
    </location>
</feature>
<evidence type="ECO:0000256" key="7">
    <source>
        <dbReference type="ARBA" id="ARBA00022868"/>
    </source>
</evidence>
<comment type="subcellular location">
    <subcellularLocation>
        <location evidence="1 13">Cytoplasm</location>
        <location evidence="1 13">Cytoskeleton</location>
        <location evidence="1 13">Spindle</location>
    </subcellularLocation>
    <subcellularLocation>
        <location evidence="13">Cytoplasm</location>
        <location evidence="13">Cytoskeleton</location>
    </subcellularLocation>
    <subcellularLocation>
        <location evidence="13">Cell junction</location>
        <location evidence="13">Gap junction</location>
    </subcellularLocation>
</comment>
<evidence type="ECO:0000256" key="9">
    <source>
        <dbReference type="ARBA" id="ARBA00023054"/>
    </source>
</evidence>
<protein>
    <recommendedName>
        <fullName evidence="4 13">Cytospin-A</fullName>
    </recommendedName>
</protein>
<evidence type="ECO:0000256" key="8">
    <source>
        <dbReference type="ARBA" id="ARBA00022949"/>
    </source>
</evidence>
<evidence type="ECO:0000256" key="11">
    <source>
        <dbReference type="ARBA" id="ARBA00023306"/>
    </source>
</evidence>
<feature type="region of interest" description="Disordered" evidence="15">
    <location>
        <begin position="55"/>
        <end position="77"/>
    </location>
</feature>
<feature type="compositionally biased region" description="Polar residues" evidence="15">
    <location>
        <begin position="179"/>
        <end position="205"/>
    </location>
</feature>
<evidence type="ECO:0000256" key="13">
    <source>
        <dbReference type="RuleBase" id="RU367063"/>
    </source>
</evidence>
<dbReference type="PANTHER" id="PTHR23167:SF18">
    <property type="entry name" value="CYTOSPIN-A"/>
    <property type="match status" value="1"/>
</dbReference>
<keyword evidence="6 13" id="KW-0132">Cell division</keyword>
<keyword evidence="10 13" id="KW-0206">Cytoskeleton</keyword>
<evidence type="ECO:0000313" key="17">
    <source>
        <dbReference type="EMBL" id="KAK6304273.1"/>
    </source>
</evidence>
<evidence type="ECO:0000313" key="18">
    <source>
        <dbReference type="Proteomes" id="UP001356427"/>
    </source>
</evidence>
<keyword evidence="7 13" id="KW-0303">Gap junction</keyword>
<keyword evidence="5 13" id="KW-0963">Cytoplasm</keyword>
<feature type="compositionally biased region" description="Basic and acidic residues" evidence="15">
    <location>
        <begin position="385"/>
        <end position="396"/>
    </location>
</feature>
<evidence type="ECO:0000256" key="3">
    <source>
        <dbReference type="ARBA" id="ARBA00011235"/>
    </source>
</evidence>
<feature type="compositionally biased region" description="Polar residues" evidence="15">
    <location>
        <begin position="372"/>
        <end position="384"/>
    </location>
</feature>
<evidence type="ECO:0000256" key="10">
    <source>
        <dbReference type="ARBA" id="ARBA00023212"/>
    </source>
</evidence>
<feature type="region of interest" description="Disordered" evidence="15">
    <location>
        <begin position="370"/>
        <end position="438"/>
    </location>
</feature>
<evidence type="ECO:0000256" key="1">
    <source>
        <dbReference type="ARBA" id="ARBA00004186"/>
    </source>
</evidence>
<evidence type="ECO:0000256" key="5">
    <source>
        <dbReference type="ARBA" id="ARBA00022490"/>
    </source>
</evidence>
<keyword evidence="11 13" id="KW-0131">Cell cycle</keyword>
<evidence type="ECO:0000256" key="6">
    <source>
        <dbReference type="ARBA" id="ARBA00022618"/>
    </source>
</evidence>
<comment type="caution">
    <text evidence="17">The sequence shown here is derived from an EMBL/GenBank/DDBJ whole genome shotgun (WGS) entry which is preliminary data.</text>
</comment>
<comment type="similarity">
    <text evidence="2 13">Belongs to the cytospin-A family.</text>
</comment>
<dbReference type="GO" id="GO:0005819">
    <property type="term" value="C:spindle"/>
    <property type="evidence" value="ECO:0007669"/>
    <property type="project" value="UniProtKB-SubCell"/>
</dbReference>
<evidence type="ECO:0000259" key="16">
    <source>
        <dbReference type="PROSITE" id="PS50021"/>
    </source>
</evidence>
<feature type="region of interest" description="Disordered" evidence="15">
    <location>
        <begin position="109"/>
        <end position="139"/>
    </location>
</feature>
<dbReference type="SMART" id="SM00033">
    <property type="entry name" value="CH"/>
    <property type="match status" value="1"/>
</dbReference>
<feature type="coiled-coil region" evidence="14">
    <location>
        <begin position="274"/>
        <end position="301"/>
    </location>
</feature>
<dbReference type="Proteomes" id="UP001356427">
    <property type="component" value="Unassembled WGS sequence"/>
</dbReference>
<feature type="compositionally biased region" description="Polar residues" evidence="15">
    <location>
        <begin position="501"/>
        <end position="525"/>
    </location>
</feature>
<dbReference type="InterPro" id="IPR036388">
    <property type="entry name" value="WH-like_DNA-bd_sf"/>
</dbReference>
<reference evidence="17 18" key="1">
    <citation type="submission" date="2021-04" db="EMBL/GenBank/DDBJ databases">
        <authorList>
            <person name="De Guttry C."/>
            <person name="Zahm M."/>
            <person name="Klopp C."/>
            <person name="Cabau C."/>
            <person name="Louis A."/>
            <person name="Berthelot C."/>
            <person name="Parey E."/>
            <person name="Roest Crollius H."/>
            <person name="Montfort J."/>
            <person name="Robinson-Rechavi M."/>
            <person name="Bucao C."/>
            <person name="Bouchez O."/>
            <person name="Gislard M."/>
            <person name="Lluch J."/>
            <person name="Milhes M."/>
            <person name="Lampietro C."/>
            <person name="Lopez Roques C."/>
            <person name="Donnadieu C."/>
            <person name="Braasch I."/>
            <person name="Desvignes T."/>
            <person name="Postlethwait J."/>
            <person name="Bobe J."/>
            <person name="Wedekind C."/>
            <person name="Guiguen Y."/>
        </authorList>
    </citation>
    <scope>NUCLEOTIDE SEQUENCE [LARGE SCALE GENOMIC DNA]</scope>
    <source>
        <strain evidence="17">Cs_M1</strain>
        <tissue evidence="17">Blood</tissue>
    </source>
</reference>
<evidence type="ECO:0000256" key="14">
    <source>
        <dbReference type="SAM" id="Coils"/>
    </source>
</evidence>
<dbReference type="AlphaFoldDB" id="A0AAN8L4R0"/>
<keyword evidence="9 14" id="KW-0175">Coiled coil</keyword>
<name>A0AAN8L4R0_9TELE</name>
<keyword evidence="18" id="KW-1185">Reference proteome</keyword>
<feature type="region of interest" description="Disordered" evidence="15">
    <location>
        <begin position="177"/>
        <end position="228"/>
    </location>
</feature>
<feature type="compositionally biased region" description="Basic and acidic residues" evidence="15">
    <location>
        <begin position="425"/>
        <end position="438"/>
    </location>
</feature>
<feature type="compositionally biased region" description="Polar residues" evidence="15">
    <location>
        <begin position="536"/>
        <end position="545"/>
    </location>
</feature>
<feature type="compositionally biased region" description="Basic and acidic residues" evidence="15">
    <location>
        <begin position="406"/>
        <end position="416"/>
    </location>
</feature>
<organism evidence="17 18">
    <name type="scientific">Coregonus suidteri</name>
    <dbReference type="NCBI Taxonomy" id="861788"/>
    <lineage>
        <taxon>Eukaryota</taxon>
        <taxon>Metazoa</taxon>
        <taxon>Chordata</taxon>
        <taxon>Craniata</taxon>
        <taxon>Vertebrata</taxon>
        <taxon>Euteleostomi</taxon>
        <taxon>Actinopterygii</taxon>
        <taxon>Neopterygii</taxon>
        <taxon>Teleostei</taxon>
        <taxon>Protacanthopterygii</taxon>
        <taxon>Salmoniformes</taxon>
        <taxon>Salmonidae</taxon>
        <taxon>Coregoninae</taxon>
        <taxon>Coregonus</taxon>
    </lineage>
</organism>
<dbReference type="Pfam" id="PF25787">
    <property type="entry name" value="HTH_SB"/>
    <property type="match status" value="1"/>
</dbReference>
<evidence type="ECO:0000256" key="12">
    <source>
        <dbReference type="ARBA" id="ARBA00025131"/>
    </source>
</evidence>
<dbReference type="PROSITE" id="PS50021">
    <property type="entry name" value="CH"/>
    <property type="match status" value="1"/>
</dbReference>
<dbReference type="InterPro" id="IPR036872">
    <property type="entry name" value="CH_dom_sf"/>
</dbReference>
<dbReference type="GO" id="GO:0051301">
    <property type="term" value="P:cell division"/>
    <property type="evidence" value="ECO:0007669"/>
    <property type="project" value="UniProtKB-UniRule"/>
</dbReference>
<feature type="domain" description="Calponin-homology (CH)" evidence="16">
    <location>
        <begin position="582"/>
        <end position="687"/>
    </location>
</feature>
<dbReference type="InterPro" id="IPR001715">
    <property type="entry name" value="CH_dom"/>
</dbReference>
<dbReference type="InterPro" id="IPR057667">
    <property type="entry name" value="HTH_SB"/>
</dbReference>
<feature type="compositionally biased region" description="Basic and acidic residues" evidence="15">
    <location>
        <begin position="464"/>
        <end position="488"/>
    </location>
</feature>
<evidence type="ECO:0000256" key="15">
    <source>
        <dbReference type="SAM" id="MobiDB-lite"/>
    </source>
</evidence>
<sequence>MAKTKELSKDVRDKIVDLHKAGMGYKTIAKQLAELVRLATSSSFVVRNLRQPHRIDKEDRSATAGRSPLYPQLCPDREPIKARATGPNLDVFHTPPTSPVTSTLTALTQLTPSTPGQPVPATAPAPAPAPAQSGKRLLPSLPVSPGYSVIGPGFISLQGKTGSDAAAPEGRVVMGLNGGSNCSTPRTPVSQGNSSMISPTKSPPSLDSPLFSASPVSPSEHSWKEKDSGLSQSMLEVHRTADNQGEMERLVEECRTALGLSPSQYAALSSVDVLKLLLVERQELTVEVQSLRETMQTERGEWQQFQCDLQVAVAVADRLRAEAEEELGVFRTAQKDTERELAVAQQRRKETDGQLVILRGELRESRQRLADLTQNQGPGQAKTQSQEKTRGKERMIGEISTPEPQEGTHRGRERGLSRVGQGVGRGDEEMEKRSQEEVTKNVVVEEARMDTKGVANRYLMNVTNEERSGEEGCDVRETRRMVTQERSRSLSRLPVSSDSPTVQNGTSQSNTATIAGSTNKNQSQTRGRRGLERQDSWSSTHTGKQEEALNQYNSALTDLPPNKTSKTRSQDGFSLLLRRHGGSKRNSLLRWCQNRTQGYKNIDITNFSSSWADGLAFCAVYHSYLPSHIPYCTLSPDSKRENLSLAFKIGENVGITTSLTMEEMLRAGGPDWQRVLGYVESMYRHFEIREFLEKIWLLCVCVALAFISTSAHVSSSMSATYLISAPSVLRPGTPTSLAVTILTNDPVRVTAELTNGNTSLAQAESSFRGDVLSWSPEACISVYCVLPDGEVISDLHIFIKPHVVLQNKVSLSWSHAKARPGDEVFLSQCA</sequence>
<dbReference type="Gene3D" id="1.10.418.10">
    <property type="entry name" value="Calponin-like domain"/>
    <property type="match status" value="1"/>
</dbReference>
<accession>A0AAN8L4R0</accession>
<comment type="function">
    <text evidence="12 13">Involved in cytokinesis and spindle organization. May play a role in actin cytoskeleton organization and microtubule stabilization and hence required for proper cell adhesion and migration.</text>
</comment>
<feature type="region of interest" description="Disordered" evidence="15">
    <location>
        <begin position="463"/>
        <end position="545"/>
    </location>
</feature>
<dbReference type="Gene3D" id="1.10.10.10">
    <property type="entry name" value="Winged helix-like DNA-binding domain superfamily/Winged helix DNA-binding domain"/>
    <property type="match status" value="1"/>
</dbReference>
<dbReference type="FunFam" id="1.10.418.10:FF:000020">
    <property type="entry name" value="Cytospin-A isoform 1"/>
    <property type="match status" value="1"/>
</dbReference>
<comment type="subunit">
    <text evidence="3 13">May interact with both microtubules and actin cytoskeleton.</text>
</comment>
<dbReference type="Pfam" id="PF00307">
    <property type="entry name" value="CH"/>
    <property type="match status" value="1"/>
</dbReference>